<evidence type="ECO:0000313" key="2">
    <source>
        <dbReference type="WBParaSite" id="JU765_v2.g11110.t1"/>
    </source>
</evidence>
<evidence type="ECO:0000313" key="1">
    <source>
        <dbReference type="Proteomes" id="UP000887576"/>
    </source>
</evidence>
<accession>A0AC34PYK7</accession>
<dbReference type="Proteomes" id="UP000887576">
    <property type="component" value="Unplaced"/>
</dbReference>
<protein>
    <submittedName>
        <fullName evidence="2">G-protein coupled receptors family 1 profile domain-containing protein</fullName>
    </submittedName>
</protein>
<sequence length="267" mass="29459">MIVVDPTLLTVESLARAAVILAVGLLLLFSSIVSIVVLISNKTLHDCIGYFLISLACADLLLAIVIVPLSMYSSLSPDWHFWGDNSPVCKATAYLHIVVIAATIYTIAWVAVDRHSAFMKPSRYESDHTLTRCKCWIAFSWATAVLTSLPILITSMEVNYHPEFEMCVLNWRSTMAYSLTLGVMVIGPATCTVIFTTCSVVSALQKPEELEDIQKTIIENDRNFIVTVFTFIVFALSWMPIIVLLLLPANLVPPSDAATMKYATGYA</sequence>
<organism evidence="1 2">
    <name type="scientific">Panagrolaimus sp. JU765</name>
    <dbReference type="NCBI Taxonomy" id="591449"/>
    <lineage>
        <taxon>Eukaryota</taxon>
        <taxon>Metazoa</taxon>
        <taxon>Ecdysozoa</taxon>
        <taxon>Nematoda</taxon>
        <taxon>Chromadorea</taxon>
        <taxon>Rhabditida</taxon>
        <taxon>Tylenchina</taxon>
        <taxon>Panagrolaimomorpha</taxon>
        <taxon>Panagrolaimoidea</taxon>
        <taxon>Panagrolaimidae</taxon>
        <taxon>Panagrolaimus</taxon>
    </lineage>
</organism>
<reference evidence="2" key="1">
    <citation type="submission" date="2022-11" db="UniProtKB">
        <authorList>
            <consortium name="WormBaseParasite"/>
        </authorList>
    </citation>
    <scope>IDENTIFICATION</scope>
</reference>
<proteinExistence type="predicted"/>
<name>A0AC34PYK7_9BILA</name>
<dbReference type="WBParaSite" id="JU765_v2.g11110.t1">
    <property type="protein sequence ID" value="JU765_v2.g11110.t1"/>
    <property type="gene ID" value="JU765_v2.g11110"/>
</dbReference>